<reference evidence="1 2" key="1">
    <citation type="submission" date="2020-08" db="EMBL/GenBank/DDBJ databases">
        <title>Genomic Encyclopedia of Type Strains, Phase IV (KMG-IV): sequencing the most valuable type-strain genomes for metagenomic binning, comparative biology and taxonomic classification.</title>
        <authorList>
            <person name="Goeker M."/>
        </authorList>
    </citation>
    <scope>NUCLEOTIDE SEQUENCE [LARGE SCALE GENOMIC DNA]</scope>
    <source>
        <strain evidence="1 2">DSM 100044</strain>
    </source>
</reference>
<keyword evidence="2" id="KW-1185">Reference proteome</keyword>
<organism evidence="1 2">
    <name type="scientific">Sphingomonas aerophila</name>
    <dbReference type="NCBI Taxonomy" id="1344948"/>
    <lineage>
        <taxon>Bacteria</taxon>
        <taxon>Pseudomonadati</taxon>
        <taxon>Pseudomonadota</taxon>
        <taxon>Alphaproteobacteria</taxon>
        <taxon>Sphingomonadales</taxon>
        <taxon>Sphingomonadaceae</taxon>
        <taxon>Sphingomonas</taxon>
    </lineage>
</organism>
<comment type="caution">
    <text evidence="1">The sequence shown here is derived from an EMBL/GenBank/DDBJ whole genome shotgun (WGS) entry which is preliminary data.</text>
</comment>
<name>A0A7W9ETU4_9SPHN</name>
<dbReference type="EMBL" id="JACIJK010000003">
    <property type="protein sequence ID" value="MBB5714531.1"/>
    <property type="molecule type" value="Genomic_DNA"/>
</dbReference>
<gene>
    <name evidence="1" type="ORF">FHS94_001362</name>
</gene>
<accession>A0A7W9ETU4</accession>
<dbReference type="RefSeq" id="WP_184055892.1">
    <property type="nucleotide sequence ID" value="NZ_JACIJK010000003.1"/>
</dbReference>
<dbReference type="AlphaFoldDB" id="A0A7W9ETU4"/>
<proteinExistence type="predicted"/>
<evidence type="ECO:0000313" key="1">
    <source>
        <dbReference type="EMBL" id="MBB5714531.1"/>
    </source>
</evidence>
<protein>
    <submittedName>
        <fullName evidence="1">Uncharacterized protein</fullName>
    </submittedName>
</protein>
<dbReference type="Proteomes" id="UP000546200">
    <property type="component" value="Unassembled WGS sequence"/>
</dbReference>
<sequence length="160" mass="17337">MRKHLAQAPADAPWLIERGRRGVGYKIAAGGAVAWWRTRSVGGGEDDAKLAAIAELRMQMLGDAGDDDGLLLTGKQRYEEYKAGEAELLYRRTIGELCRVADIEAETSNAAIELRRQLQGVGPAIRRQFGLAKEVETAIEALIGEKLAAFSKALDVDVDG</sequence>
<evidence type="ECO:0000313" key="2">
    <source>
        <dbReference type="Proteomes" id="UP000546200"/>
    </source>
</evidence>